<name>A0AAX3LUG7_9RHOB</name>
<organism evidence="1 2">
    <name type="scientific">Sulfitobacter faviae</name>
    <dbReference type="NCBI Taxonomy" id="1775881"/>
    <lineage>
        <taxon>Bacteria</taxon>
        <taxon>Pseudomonadati</taxon>
        <taxon>Pseudomonadota</taxon>
        <taxon>Alphaproteobacteria</taxon>
        <taxon>Rhodobacterales</taxon>
        <taxon>Roseobacteraceae</taxon>
        <taxon>Sulfitobacter</taxon>
    </lineage>
</organism>
<gene>
    <name evidence="1" type="ORF">PL336_18025</name>
</gene>
<sequence length="362" mass="38530">MNSAPRFDPFPPQSQRDILSQSARKALRRAARAEEAGAAPISGSIDILRDAGLMLEDGATAPLRTAHALMQIGAANLSVGRLWEGHVNALRLIRLYGSVAQAERAKQVIRQGGLLGVWGADAGNPARFEKGVLKGEKIFASGLGTVTHALVSLNSGPEVQLALIDVTDPARGDASQWDMLGMRATASGSYDFSGLPLEDDALIGAPGDYLKEPHFVGGVWRIAALQAGAAAGLIDAAASTLRDMDRLEAEAQLSRLMQVLMRIWAGMALVERAALADADDHAEETLVSTSIAARIYTEEVALDAIKAVEQSLGLRHFTGTSETGRMARDLSVYLRQAARDAFLQRAARHALSSDQTVWGVFG</sequence>
<dbReference type="AlphaFoldDB" id="A0AAX3LUG7"/>
<dbReference type="EMBL" id="CP116425">
    <property type="protein sequence ID" value="WCE72184.1"/>
    <property type="molecule type" value="Genomic_DNA"/>
</dbReference>
<geneLocation type="plasmid" evidence="1 2">
    <name>unnamed2</name>
</geneLocation>
<dbReference type="Proteomes" id="UP001210770">
    <property type="component" value="Plasmid unnamed2"/>
</dbReference>
<proteinExistence type="predicted"/>
<dbReference type="RefSeq" id="WP_271690221.1">
    <property type="nucleotide sequence ID" value="NZ_CP116425.1"/>
</dbReference>
<evidence type="ECO:0000313" key="2">
    <source>
        <dbReference type="Proteomes" id="UP001210770"/>
    </source>
</evidence>
<reference evidence="1" key="1">
    <citation type="submission" date="2023-01" db="EMBL/GenBank/DDBJ databases">
        <title>Comparative genomic analysis of cold water coral derived Sulfitobacter faviae: insights into their metabolism and habitat adaptation.</title>
        <authorList>
            <person name="Guo Y."/>
            <person name="Lin S."/>
            <person name="Huang Z."/>
            <person name="Tang K."/>
            <person name="Wang X."/>
        </authorList>
    </citation>
    <scope>NUCLEOTIDE SEQUENCE</scope>
    <source>
        <strain evidence="1">SCSIO W_1865</strain>
        <plasmid evidence="1">unnamed2</plasmid>
    </source>
</reference>
<dbReference type="InterPro" id="IPR009100">
    <property type="entry name" value="AcylCoA_DH/oxidase_NM_dom_sf"/>
</dbReference>
<dbReference type="InterPro" id="IPR046373">
    <property type="entry name" value="Acyl-CoA_Oxase/DH_mid-dom_sf"/>
</dbReference>
<protein>
    <submittedName>
        <fullName evidence="1">Acyl-CoA dehydrogenase</fullName>
    </submittedName>
</protein>
<dbReference type="GO" id="GO:0016627">
    <property type="term" value="F:oxidoreductase activity, acting on the CH-CH group of donors"/>
    <property type="evidence" value="ECO:0007669"/>
    <property type="project" value="InterPro"/>
</dbReference>
<dbReference type="Gene3D" id="2.40.110.10">
    <property type="entry name" value="Butyryl-CoA Dehydrogenase, subunit A, domain 2"/>
    <property type="match status" value="1"/>
</dbReference>
<accession>A0AAX3LUG7</accession>
<keyword evidence="1" id="KW-0614">Plasmid</keyword>
<dbReference type="SUPFAM" id="SSF56645">
    <property type="entry name" value="Acyl-CoA dehydrogenase NM domain-like"/>
    <property type="match status" value="1"/>
</dbReference>
<evidence type="ECO:0000313" key="1">
    <source>
        <dbReference type="EMBL" id="WCE72184.1"/>
    </source>
</evidence>